<dbReference type="Proteomes" id="UP000766629">
    <property type="component" value="Unassembled WGS sequence"/>
</dbReference>
<protein>
    <submittedName>
        <fullName evidence="1">Uncharacterized protein</fullName>
    </submittedName>
</protein>
<accession>A0ABS7NLA6</accession>
<keyword evidence="2" id="KW-1185">Reference proteome</keyword>
<reference evidence="1 2" key="1">
    <citation type="submission" date="2021-06" db="EMBL/GenBank/DDBJ databases">
        <title>50 bacteria genomes isolated from Dapeng, Shenzhen, China.</title>
        <authorList>
            <person name="Zheng W."/>
            <person name="Yu S."/>
            <person name="Huang Y."/>
        </authorList>
    </citation>
    <scope>NUCLEOTIDE SEQUENCE [LARGE SCALE GENOMIC DNA]</scope>
    <source>
        <strain evidence="1 2">DP1N14-2</strain>
    </source>
</reference>
<dbReference type="RefSeq" id="WP_222509914.1">
    <property type="nucleotide sequence ID" value="NZ_JAHVJA010000016.1"/>
</dbReference>
<organism evidence="1 2">
    <name type="scientific">Leisingera daeponensis</name>
    <dbReference type="NCBI Taxonomy" id="405746"/>
    <lineage>
        <taxon>Bacteria</taxon>
        <taxon>Pseudomonadati</taxon>
        <taxon>Pseudomonadota</taxon>
        <taxon>Alphaproteobacteria</taxon>
        <taxon>Rhodobacterales</taxon>
        <taxon>Roseobacteraceae</taxon>
        <taxon>Leisingera</taxon>
    </lineage>
</organism>
<evidence type="ECO:0000313" key="1">
    <source>
        <dbReference type="EMBL" id="MBY6141975.1"/>
    </source>
</evidence>
<evidence type="ECO:0000313" key="2">
    <source>
        <dbReference type="Proteomes" id="UP000766629"/>
    </source>
</evidence>
<dbReference type="EMBL" id="JAHVJA010000016">
    <property type="protein sequence ID" value="MBY6141975.1"/>
    <property type="molecule type" value="Genomic_DNA"/>
</dbReference>
<proteinExistence type="predicted"/>
<name>A0ABS7NLA6_9RHOB</name>
<gene>
    <name evidence="1" type="ORF">KUV26_21285</name>
</gene>
<comment type="caution">
    <text evidence="1">The sequence shown here is derived from an EMBL/GenBank/DDBJ whole genome shotgun (WGS) entry which is preliminary data.</text>
</comment>
<sequence length="117" mass="13000">MMYQPDLVTETGPLQTRWRGPEESNRLDCETGVLLRMVLEPVFRQSSSWAGLRRRLAGKGFDLGFYLGRLVLNDRQSGARICSCKFLGYPLGTLAKRLGRAKVAATRNGNGLGLLLD</sequence>